<dbReference type="EC" id="7.6.2.13" evidence="8"/>
<feature type="domain" description="ABC transporter" evidence="10">
    <location>
        <begin position="251"/>
        <end position="493"/>
    </location>
</feature>
<evidence type="ECO:0000256" key="6">
    <source>
        <dbReference type="ARBA" id="ARBA00022840"/>
    </source>
</evidence>
<dbReference type="InterPro" id="IPR050107">
    <property type="entry name" value="ABC_carbohydrate_import_ATPase"/>
</dbReference>
<dbReference type="Proteomes" id="UP000430692">
    <property type="component" value="Unassembled WGS sequence"/>
</dbReference>
<feature type="domain" description="ABC transporter" evidence="10">
    <location>
        <begin position="3"/>
        <end position="240"/>
    </location>
</feature>
<keyword evidence="12" id="KW-1185">Reference proteome</keyword>
<comment type="similarity">
    <text evidence="2">Belongs to the ABC transporter superfamily. AI-2 autoinducer porter (TC 3.A.1.2.8) family.</text>
</comment>
<dbReference type="GO" id="GO:0005886">
    <property type="term" value="C:plasma membrane"/>
    <property type="evidence" value="ECO:0007669"/>
    <property type="project" value="UniProtKB-SubCell"/>
</dbReference>
<evidence type="ECO:0000256" key="8">
    <source>
        <dbReference type="ARBA" id="ARBA00023798"/>
    </source>
</evidence>
<protein>
    <recommendedName>
        <fullName evidence="4">Autoinducer 2 import ATP-binding protein LsrA</fullName>
        <ecNumber evidence="8">7.6.2.13</ecNumber>
    </recommendedName>
</protein>
<dbReference type="InterPro" id="IPR003593">
    <property type="entry name" value="AAA+_ATPase"/>
</dbReference>
<dbReference type="AlphaFoldDB" id="A0A6I4VU83"/>
<reference evidence="11 12" key="1">
    <citation type="submission" date="2019-12" db="EMBL/GenBank/DDBJ databases">
        <title>Whole-genome analyses of novel actinobacteria.</title>
        <authorList>
            <person name="Sahin N."/>
            <person name="Saygin H."/>
        </authorList>
    </citation>
    <scope>NUCLEOTIDE SEQUENCE [LARGE SCALE GENOMIC DNA]</scope>
    <source>
        <strain evidence="11 12">KC615</strain>
    </source>
</reference>
<dbReference type="PANTHER" id="PTHR43790:SF2">
    <property type="entry name" value="AUTOINDUCER 2 IMPORT ATP-BINDING PROTEIN LSRA"/>
    <property type="match status" value="1"/>
</dbReference>
<keyword evidence="6 11" id="KW-0067">ATP-binding</keyword>
<dbReference type="EMBL" id="WUUL01000004">
    <property type="protein sequence ID" value="MXQ53725.1"/>
    <property type="molecule type" value="Genomic_DNA"/>
</dbReference>
<accession>A0A6I4VU83</accession>
<dbReference type="PROSITE" id="PS00211">
    <property type="entry name" value="ABC_TRANSPORTER_1"/>
    <property type="match status" value="1"/>
</dbReference>
<dbReference type="InterPro" id="IPR027417">
    <property type="entry name" value="P-loop_NTPase"/>
</dbReference>
<dbReference type="RefSeq" id="WP_160801075.1">
    <property type="nucleotide sequence ID" value="NZ_WUUL01000004.1"/>
</dbReference>
<dbReference type="SUPFAM" id="SSF52540">
    <property type="entry name" value="P-loop containing nucleoside triphosphate hydrolases"/>
    <property type="match status" value="2"/>
</dbReference>
<comment type="subcellular location">
    <subcellularLocation>
        <location evidence="1">Cell inner membrane</location>
        <topology evidence="1">Peripheral membrane protein</topology>
    </subcellularLocation>
</comment>
<evidence type="ECO:0000259" key="10">
    <source>
        <dbReference type="PROSITE" id="PS50893"/>
    </source>
</evidence>
<evidence type="ECO:0000256" key="5">
    <source>
        <dbReference type="ARBA" id="ARBA00022741"/>
    </source>
</evidence>
<dbReference type="InterPro" id="IPR003439">
    <property type="entry name" value="ABC_transporter-like_ATP-bd"/>
</dbReference>
<evidence type="ECO:0000313" key="12">
    <source>
        <dbReference type="Proteomes" id="UP000430692"/>
    </source>
</evidence>
<dbReference type="GO" id="GO:0016887">
    <property type="term" value="F:ATP hydrolysis activity"/>
    <property type="evidence" value="ECO:0007669"/>
    <property type="project" value="InterPro"/>
</dbReference>
<dbReference type="Pfam" id="PF00005">
    <property type="entry name" value="ABC_tran"/>
    <property type="match status" value="2"/>
</dbReference>
<dbReference type="PANTHER" id="PTHR43790">
    <property type="entry name" value="CARBOHYDRATE TRANSPORT ATP-BINDING PROTEIN MG119-RELATED"/>
    <property type="match status" value="1"/>
</dbReference>
<comment type="function">
    <text evidence="7">Part of the ABC transporter complex LsrABCD involved in autoinducer 2 (AI-2) import. Responsible for energy coupling to the transport system.</text>
</comment>
<sequence>MTLRMKRIVKSFHENAVLKEVDFTVEKGEIHALLGVNGAGKSTLVKILSGQMKADSGEIWIGERQVSLSSPHKAIAAGIGIVVQEVDTALFPELTVAENVTIHEWMKGSAFVNWKKRKERAKQLLQQVGLEIAVDRLVSDCSLSEKQQIVIAQALSRNVQFLILDEPTAPLSETETTTLFQVMRRLKESGVGIIFISHRLPEIRAICDQITVLREGKTVLQSAVSLQTDDQIVQAMLGKQLATLKEKEPRIRETPLLQANQFYVPKLAKNISFTLHEGEVLGIAGLVGAGKTEIARALVGQDPSSNPVTIKGKQWMIKHPRKAMEAGLCLIPEERRKEGILIDFPIDQNLSLPHIHKMTKIGWLDRQKERRLAKEVVEKLGIRASSPMQTARLLSGGNQQKVSIGKWLDTGASVFLFDEPTKGIDIGAKVDVFSIISSLAEENKGILYFSNELNELLTVSDRILVLYDGQFIAERRINETTLEELMSLATGGIQGGTKHQGSRTS</sequence>
<evidence type="ECO:0000256" key="7">
    <source>
        <dbReference type="ARBA" id="ARBA00023747"/>
    </source>
</evidence>
<comment type="catalytic activity">
    <reaction evidence="9">
        <text>ATP + H2O + (2R,4S)-2-methyl-2,3,3,4-tetrahydroxytetrahydrofuran-[AI-2-binding protein]Side 1 = ADP + phosphate + (2R,4S)-2-methyl-2,3,3,4-tetrahydroxytetrahydrofuranSide 2 + [AI-2-binding protein]Side 1.</text>
        <dbReference type="EC" id="7.6.2.13"/>
    </reaction>
</comment>
<dbReference type="CDD" id="cd03216">
    <property type="entry name" value="ABC_Carb_Monos_I"/>
    <property type="match status" value="1"/>
</dbReference>
<dbReference type="GO" id="GO:0005524">
    <property type="term" value="F:ATP binding"/>
    <property type="evidence" value="ECO:0007669"/>
    <property type="project" value="UniProtKB-KW"/>
</dbReference>
<proteinExistence type="inferred from homology"/>
<gene>
    <name evidence="11" type="ORF">GSM42_08295</name>
</gene>
<comment type="subunit">
    <text evidence="3">The complex is composed of two ATP-binding proteins (LsrA), two transmembrane proteins (LsrC and LsrD) and a solute-binding protein (LsrB).</text>
</comment>
<organism evidence="11 12">
    <name type="scientific">Shimazuella alba</name>
    <dbReference type="NCBI Taxonomy" id="2690964"/>
    <lineage>
        <taxon>Bacteria</taxon>
        <taxon>Bacillati</taxon>
        <taxon>Bacillota</taxon>
        <taxon>Bacilli</taxon>
        <taxon>Bacillales</taxon>
        <taxon>Thermoactinomycetaceae</taxon>
        <taxon>Shimazuella</taxon>
    </lineage>
</organism>
<evidence type="ECO:0000313" key="11">
    <source>
        <dbReference type="EMBL" id="MXQ53725.1"/>
    </source>
</evidence>
<name>A0A6I4VU83_9BACL</name>
<keyword evidence="5" id="KW-0547">Nucleotide-binding</keyword>
<dbReference type="SMART" id="SM00382">
    <property type="entry name" value="AAA"/>
    <property type="match status" value="2"/>
</dbReference>
<dbReference type="InterPro" id="IPR017871">
    <property type="entry name" value="ABC_transporter-like_CS"/>
</dbReference>
<evidence type="ECO:0000256" key="2">
    <source>
        <dbReference type="ARBA" id="ARBA00009404"/>
    </source>
</evidence>
<dbReference type="PROSITE" id="PS50893">
    <property type="entry name" value="ABC_TRANSPORTER_2"/>
    <property type="match status" value="2"/>
</dbReference>
<evidence type="ECO:0000256" key="9">
    <source>
        <dbReference type="ARBA" id="ARBA00034076"/>
    </source>
</evidence>
<evidence type="ECO:0000256" key="3">
    <source>
        <dbReference type="ARBA" id="ARBA00011262"/>
    </source>
</evidence>
<dbReference type="CDD" id="cd03215">
    <property type="entry name" value="ABC_Carb_Monos_II"/>
    <property type="match status" value="1"/>
</dbReference>
<evidence type="ECO:0000256" key="4">
    <source>
        <dbReference type="ARBA" id="ARBA00019459"/>
    </source>
</evidence>
<evidence type="ECO:0000256" key="1">
    <source>
        <dbReference type="ARBA" id="ARBA00004417"/>
    </source>
</evidence>
<dbReference type="Gene3D" id="3.40.50.300">
    <property type="entry name" value="P-loop containing nucleotide triphosphate hydrolases"/>
    <property type="match status" value="2"/>
</dbReference>
<comment type="caution">
    <text evidence="11">The sequence shown here is derived from an EMBL/GenBank/DDBJ whole genome shotgun (WGS) entry which is preliminary data.</text>
</comment>